<dbReference type="Pfam" id="PF12771">
    <property type="entry name" value="SusD-like_2"/>
    <property type="match status" value="1"/>
</dbReference>
<dbReference type="PROSITE" id="PS51257">
    <property type="entry name" value="PROKAR_LIPOPROTEIN"/>
    <property type="match status" value="1"/>
</dbReference>
<accession>A0A7K1UBF2</accession>
<dbReference type="InterPro" id="IPR011990">
    <property type="entry name" value="TPR-like_helical_dom_sf"/>
</dbReference>
<name>A0A7K1UBF2_9BACT</name>
<dbReference type="SUPFAM" id="SSF48452">
    <property type="entry name" value="TPR-like"/>
    <property type="match status" value="1"/>
</dbReference>
<reference evidence="2 3" key="1">
    <citation type="submission" date="2019-12" db="EMBL/GenBank/DDBJ databases">
        <title>Chitinophaga sp. strain ysch24 (GDMCC 1.1355), whole genome shotgun sequence.</title>
        <authorList>
            <person name="Zhang X."/>
        </authorList>
    </citation>
    <scope>NUCLEOTIDE SEQUENCE [LARGE SCALE GENOMIC DNA]</scope>
    <source>
        <strain evidence="3">ysch24</strain>
    </source>
</reference>
<evidence type="ECO:0000256" key="1">
    <source>
        <dbReference type="SAM" id="SignalP"/>
    </source>
</evidence>
<gene>
    <name evidence="2" type="ORF">GO493_23805</name>
</gene>
<dbReference type="AlphaFoldDB" id="A0A7K1UBF2"/>
<keyword evidence="2" id="KW-0449">Lipoprotein</keyword>
<dbReference type="Gene3D" id="1.25.40.390">
    <property type="match status" value="1"/>
</dbReference>
<feature type="signal peptide" evidence="1">
    <location>
        <begin position="1"/>
        <end position="24"/>
    </location>
</feature>
<proteinExistence type="predicted"/>
<feature type="chain" id="PRO_5029562454" evidence="1">
    <location>
        <begin position="25"/>
        <end position="471"/>
    </location>
</feature>
<keyword evidence="3" id="KW-1185">Reference proteome</keyword>
<dbReference type="EMBL" id="WRXN01000012">
    <property type="protein sequence ID" value="MVT11315.1"/>
    <property type="molecule type" value="Genomic_DNA"/>
</dbReference>
<evidence type="ECO:0000313" key="3">
    <source>
        <dbReference type="Proteomes" id="UP000461730"/>
    </source>
</evidence>
<sequence>MKLKLSIIALAAGLGLFLSSCTKGYLDVNQTNPNLTEKPPINGLLAGTTYSAGLNVFNASNFTSYYVQQLASPNAGSGSDVYDDVDRSSTWRGIYLNLNDIKQMEALAVSKNAYEHLGVGKILEAMNMSLLTDLFGDAPYSEAWTNGEILKPKYDKAQALYDTCLSLIDQGIASLNQADPQVTLDASYDLIHNGVKSAWIKTGYALKARLLNRLSKLSSYDPAAILAALDKAYDSNSDDAQVTRFTNLSPWNSVARNNAGGLLDGWLSATFINALDGTTYGVFDPRLPLISDTTRYGDYRGTVNGAGRVGTGTTRDECYLSVNGFYSRSGAPLILLSYAEMKFIEAEATFSTDKARSYQAYLDGIAANMDKLGVSAVNKAAYLANPVVAVGAGAFTKTLIFKEKYVATFLHPETWTDARRSDYQYKDFVLPKNALLSTFIRRVGYPASEVSTNPGSIPEVNSLADHLWWDQ</sequence>
<evidence type="ECO:0000313" key="2">
    <source>
        <dbReference type="EMBL" id="MVT11315.1"/>
    </source>
</evidence>
<keyword evidence="1" id="KW-0732">Signal</keyword>
<dbReference type="InterPro" id="IPR041662">
    <property type="entry name" value="SusD-like_2"/>
</dbReference>
<protein>
    <submittedName>
        <fullName evidence="2">SusD/RagB family nutrient-binding outer membrane lipoprotein</fullName>
    </submittedName>
</protein>
<dbReference type="Proteomes" id="UP000461730">
    <property type="component" value="Unassembled WGS sequence"/>
</dbReference>
<comment type="caution">
    <text evidence="2">The sequence shown here is derived from an EMBL/GenBank/DDBJ whole genome shotgun (WGS) entry which is preliminary data.</text>
</comment>
<organism evidence="2 3">
    <name type="scientific">Chitinophaga tropicalis</name>
    <dbReference type="NCBI Taxonomy" id="2683588"/>
    <lineage>
        <taxon>Bacteria</taxon>
        <taxon>Pseudomonadati</taxon>
        <taxon>Bacteroidota</taxon>
        <taxon>Chitinophagia</taxon>
        <taxon>Chitinophagales</taxon>
        <taxon>Chitinophagaceae</taxon>
        <taxon>Chitinophaga</taxon>
    </lineage>
</organism>
<dbReference type="RefSeq" id="WP_157308738.1">
    <property type="nucleotide sequence ID" value="NZ_WRXN01000012.1"/>
</dbReference>